<dbReference type="OrthoDB" id="9796594at2"/>
<evidence type="ECO:0000313" key="3">
    <source>
        <dbReference type="Proteomes" id="UP000295151"/>
    </source>
</evidence>
<dbReference type="InterPro" id="IPR006311">
    <property type="entry name" value="TAT_signal"/>
</dbReference>
<organism evidence="2 3">
    <name type="scientific">Kribbella voronezhensis</name>
    <dbReference type="NCBI Taxonomy" id="2512212"/>
    <lineage>
        <taxon>Bacteria</taxon>
        <taxon>Bacillati</taxon>
        <taxon>Actinomycetota</taxon>
        <taxon>Actinomycetes</taxon>
        <taxon>Propionibacteriales</taxon>
        <taxon>Kribbellaceae</taxon>
        <taxon>Kribbella</taxon>
    </lineage>
</organism>
<evidence type="ECO:0000313" key="2">
    <source>
        <dbReference type="EMBL" id="TDU83690.1"/>
    </source>
</evidence>
<dbReference type="AlphaFoldDB" id="A0A4R7SWG4"/>
<dbReference type="Proteomes" id="UP000295151">
    <property type="component" value="Unassembled WGS sequence"/>
</dbReference>
<accession>A0A4R7SWG4</accession>
<keyword evidence="1" id="KW-0732">Signal</keyword>
<protein>
    <recommendedName>
        <fullName evidence="4">Endonuclease/exonuclease/phosphatase family metal-dependent hydrolase</fullName>
    </recommendedName>
</protein>
<evidence type="ECO:0008006" key="4">
    <source>
        <dbReference type="Google" id="ProtNLM"/>
    </source>
</evidence>
<proteinExistence type="predicted"/>
<feature type="chain" id="PRO_5039047441" description="Endonuclease/exonuclease/phosphatase family metal-dependent hydrolase" evidence="1">
    <location>
        <begin position="25"/>
        <end position="269"/>
    </location>
</feature>
<sequence length="269" mass="29334">MGSRISRRQALRLGGGALAGVAVAGAVGESAVAAGEWVRLPVITANIGRKNLGARDAAIQAVRNGDATRPFVGWQEISEGDTGEPAMIAQHFGPAYNNVFLHDPSSFRVPISVPAPWTVVNSNSVFVHGVVPGESPPRWINEVAVQHGSNPALKFVLINTHYMHDAYNGTQNPNLRQYWDLQKKTHRERVMNYHDRGTAVIWTADTNNPNYDQATGQPNEGKVFGSGIDRIDWLPGDGTVQLELLNSKIIPLNVDSHDAHEAIFRIRLA</sequence>
<name>A0A4R7SWG4_9ACTN</name>
<evidence type="ECO:0000256" key="1">
    <source>
        <dbReference type="SAM" id="SignalP"/>
    </source>
</evidence>
<keyword evidence="3" id="KW-1185">Reference proteome</keyword>
<dbReference type="RefSeq" id="WP_133983121.1">
    <property type="nucleotide sequence ID" value="NZ_SOCE01000002.1"/>
</dbReference>
<dbReference type="EMBL" id="SOCE01000002">
    <property type="protein sequence ID" value="TDU83690.1"/>
    <property type="molecule type" value="Genomic_DNA"/>
</dbReference>
<reference evidence="2 3" key="1">
    <citation type="submission" date="2019-03" db="EMBL/GenBank/DDBJ databases">
        <title>Genomic Encyclopedia of Type Strains, Phase III (KMG-III): the genomes of soil and plant-associated and newly described type strains.</title>
        <authorList>
            <person name="Whitman W."/>
        </authorList>
    </citation>
    <scope>NUCLEOTIDE SEQUENCE [LARGE SCALE GENOMIC DNA]</scope>
    <source>
        <strain evidence="2 3">VKM Ac-2575</strain>
    </source>
</reference>
<gene>
    <name evidence="2" type="ORF">EV138_6154</name>
</gene>
<comment type="caution">
    <text evidence="2">The sequence shown here is derived from an EMBL/GenBank/DDBJ whole genome shotgun (WGS) entry which is preliminary data.</text>
</comment>
<feature type="signal peptide" evidence="1">
    <location>
        <begin position="1"/>
        <end position="24"/>
    </location>
</feature>
<dbReference type="PROSITE" id="PS51318">
    <property type="entry name" value="TAT"/>
    <property type="match status" value="1"/>
</dbReference>